<feature type="compositionally biased region" description="Polar residues" evidence="10">
    <location>
        <begin position="792"/>
        <end position="803"/>
    </location>
</feature>
<feature type="compositionally biased region" description="Pro residues" evidence="10">
    <location>
        <begin position="275"/>
        <end position="284"/>
    </location>
</feature>
<dbReference type="PROSITE" id="PS50023">
    <property type="entry name" value="LIM_DOMAIN_2"/>
    <property type="match status" value="2"/>
</dbReference>
<dbReference type="GO" id="GO:0030695">
    <property type="term" value="F:GTPase regulator activity"/>
    <property type="evidence" value="ECO:0007669"/>
    <property type="project" value="UniProtKB-ARBA"/>
</dbReference>
<dbReference type="GO" id="GO:0005634">
    <property type="term" value="C:nucleus"/>
    <property type="evidence" value="ECO:0007669"/>
    <property type="project" value="TreeGrafter"/>
</dbReference>
<dbReference type="GO" id="GO:0046872">
    <property type="term" value="F:metal ion binding"/>
    <property type="evidence" value="ECO:0007669"/>
    <property type="project" value="UniProtKB-KW"/>
</dbReference>
<feature type="compositionally biased region" description="Polar residues" evidence="10">
    <location>
        <begin position="210"/>
        <end position="229"/>
    </location>
</feature>
<keyword evidence="8 9" id="KW-0440">LIM domain</keyword>
<feature type="compositionally biased region" description="Low complexity" evidence="10">
    <location>
        <begin position="305"/>
        <end position="314"/>
    </location>
</feature>
<evidence type="ECO:0000259" key="11">
    <source>
        <dbReference type="PROSITE" id="PS50023"/>
    </source>
</evidence>
<feature type="compositionally biased region" description="Pro residues" evidence="10">
    <location>
        <begin position="117"/>
        <end position="127"/>
    </location>
</feature>
<dbReference type="Pfam" id="PF00412">
    <property type="entry name" value="LIM"/>
    <property type="match status" value="2"/>
</dbReference>
<evidence type="ECO:0000256" key="9">
    <source>
        <dbReference type="PROSITE-ProRule" id="PRU00125"/>
    </source>
</evidence>
<dbReference type="AlphaFoldDB" id="A0AAD4GDK0"/>
<evidence type="ECO:0000313" key="12">
    <source>
        <dbReference type="EMBL" id="KAF8438073.1"/>
    </source>
</evidence>
<feature type="compositionally biased region" description="Polar residues" evidence="10">
    <location>
        <begin position="556"/>
        <end position="573"/>
    </location>
</feature>
<feature type="compositionally biased region" description="Basic and acidic residues" evidence="10">
    <location>
        <begin position="457"/>
        <end position="466"/>
    </location>
</feature>
<evidence type="ECO:0000256" key="4">
    <source>
        <dbReference type="ARBA" id="ARBA00022723"/>
    </source>
</evidence>
<feature type="compositionally biased region" description="Low complexity" evidence="10">
    <location>
        <begin position="398"/>
        <end position="410"/>
    </location>
</feature>
<organism evidence="12 13">
    <name type="scientific">Boletus edulis BED1</name>
    <dbReference type="NCBI Taxonomy" id="1328754"/>
    <lineage>
        <taxon>Eukaryota</taxon>
        <taxon>Fungi</taxon>
        <taxon>Dikarya</taxon>
        <taxon>Basidiomycota</taxon>
        <taxon>Agaricomycotina</taxon>
        <taxon>Agaricomycetes</taxon>
        <taxon>Agaricomycetidae</taxon>
        <taxon>Boletales</taxon>
        <taxon>Boletineae</taxon>
        <taxon>Boletaceae</taxon>
        <taxon>Boletoideae</taxon>
        <taxon>Boletus</taxon>
    </lineage>
</organism>
<feature type="region of interest" description="Disordered" evidence="10">
    <location>
        <begin position="774"/>
        <end position="825"/>
    </location>
</feature>
<evidence type="ECO:0000256" key="7">
    <source>
        <dbReference type="ARBA" id="ARBA00022949"/>
    </source>
</evidence>
<accession>A0AAD4GDK0</accession>
<dbReference type="EMBL" id="WHUW01000017">
    <property type="protein sequence ID" value="KAF8438073.1"/>
    <property type="molecule type" value="Genomic_DNA"/>
</dbReference>
<evidence type="ECO:0000256" key="1">
    <source>
        <dbReference type="ARBA" id="ARBA00004282"/>
    </source>
</evidence>
<gene>
    <name evidence="12" type="ORF">L210DRAFT_2303456</name>
</gene>
<keyword evidence="4 9" id="KW-0479">Metal-binding</keyword>
<dbReference type="GO" id="GO:0005737">
    <property type="term" value="C:cytoplasm"/>
    <property type="evidence" value="ECO:0007669"/>
    <property type="project" value="UniProtKB-SubCell"/>
</dbReference>
<feature type="compositionally biased region" description="Polar residues" evidence="10">
    <location>
        <begin position="369"/>
        <end position="384"/>
    </location>
</feature>
<feature type="compositionally biased region" description="Pro residues" evidence="10">
    <location>
        <begin position="80"/>
        <end position="97"/>
    </location>
</feature>
<evidence type="ECO:0000256" key="8">
    <source>
        <dbReference type="ARBA" id="ARBA00023038"/>
    </source>
</evidence>
<evidence type="ECO:0000256" key="5">
    <source>
        <dbReference type="ARBA" id="ARBA00022737"/>
    </source>
</evidence>
<comment type="subcellular location">
    <subcellularLocation>
        <location evidence="1">Cell junction</location>
    </subcellularLocation>
    <subcellularLocation>
        <location evidence="2">Cytoplasm</location>
    </subcellularLocation>
</comment>
<feature type="compositionally biased region" description="Polar residues" evidence="10">
    <location>
        <begin position="580"/>
        <end position="591"/>
    </location>
</feature>
<protein>
    <recommendedName>
        <fullName evidence="11">LIM zinc-binding domain-containing protein</fullName>
    </recommendedName>
</protein>
<feature type="compositionally biased region" description="Polar residues" evidence="10">
    <location>
        <begin position="472"/>
        <end position="482"/>
    </location>
</feature>
<dbReference type="SMART" id="SM00132">
    <property type="entry name" value="LIM"/>
    <property type="match status" value="3"/>
</dbReference>
<dbReference type="Proteomes" id="UP001194468">
    <property type="component" value="Unassembled WGS sequence"/>
</dbReference>
<sequence>MSFEAEHTMAYDEQRAFAGTKPALHNVAHVERDGRRLYGREQSIRFQYTNQPSFVAMPGPSPPTQATGPIHMPSSSRRPLPTPRTRPESMPPPPRQPPLVVQAPAPSRPAILALSPTAPPARRPLPTPSLAKHTSIDLTARPTSPVKSSISTINANPDRDLCIPSSFSRRTAPLPDVNQRPPPPPAVPFSTPPPTWPPRSSHSEVHETQPSKSAPLWNRNSSAASSAQIGANVIERRSTVSGSLRPVICSPPAPQPPRHAVSPERAQSAQRRPLPSSPTEPPHVPSLHQRIPASSKDEREPPSPSDTSSLSDDSYQPMRFADPMRVEDSDEEDEIVFARNALTPSPEYGIRDLPTRSRIAIANRDDGQNAGTVVPETQQEQATPARTVRSTPLPQPPASSSSTPRQSQTTIIPQSPRVSTSPPISSPFKSFPNRSPLGSPTAEPQSLTLRFASISLAEERERERQRQPQQQVSGPIRSQSPVRTVPGPASPVRQHQGWPVNVPPLPRAPGNSTRPFFGTTDVSMVQGQPLKPNGISSPSPASLPTSPTHPARHFPSSPNLNVAFDRNSSAQQSPRPPPHLQSQQTPQLSDRQLQKRRARDPDIDLDDAPPPSLRRSPSPVRQGFTQPAAIEIMNDTPPRRQWTPGHDVVSRNRNPSGNSTSNSYAGSQSPERRGQPPTQPLIQSLTQAQQTAVPKISLPDGHHDDSDVDDAPGPSIVVSRPGSGPSALGSAQNTPVISISEAPSIMVSEDGAPAISRSAADSSSVAFSPPRISVSDLAQPQRPGPSAGNFGSRHTQIQESSPSHPVLGRGPSSKRGLPPPPSPSNLMRTNGLSCGGCNGPIIGRIVSAMGQRWHPHCFRCTICSELLEHVSSYEHDGKPYCHLDYHEAFAPRCFHCKTAIIDERFITLDDSALGKRTYHEQHFFCAECGDPFLAPSSPLPPSVTRTGELNFMGDGEFVDDDVGFTVYKGHPYCEACHVRLRLPKCKACKKSIRDGVRAVEALGGKWCWGCFVCEGCKKPFEDPTFFLRGEKPFCEPCFSLILRNEV</sequence>
<feature type="compositionally biased region" description="Polar residues" evidence="10">
    <location>
        <begin position="141"/>
        <end position="155"/>
    </location>
</feature>
<keyword evidence="13" id="KW-1185">Reference proteome</keyword>
<dbReference type="PROSITE" id="PS00478">
    <property type="entry name" value="LIM_DOMAIN_1"/>
    <property type="match status" value="1"/>
</dbReference>
<keyword evidence="3" id="KW-0963">Cytoplasm</keyword>
<feature type="domain" description="LIM zinc-binding" evidence="11">
    <location>
        <begin position="832"/>
        <end position="891"/>
    </location>
</feature>
<dbReference type="Gene3D" id="2.10.110.10">
    <property type="entry name" value="Cysteine Rich Protein"/>
    <property type="match status" value="3"/>
</dbReference>
<evidence type="ECO:0000313" key="13">
    <source>
        <dbReference type="Proteomes" id="UP001194468"/>
    </source>
</evidence>
<feature type="compositionally biased region" description="Polar residues" evidence="10">
    <location>
        <begin position="651"/>
        <end position="669"/>
    </location>
</feature>
<comment type="caution">
    <text evidence="12">The sequence shown here is derived from an EMBL/GenBank/DDBJ whole genome shotgun (WGS) entry which is preliminary data.</text>
</comment>
<proteinExistence type="predicted"/>
<feature type="domain" description="LIM zinc-binding" evidence="11">
    <location>
        <begin position="983"/>
        <end position="1044"/>
    </location>
</feature>
<dbReference type="SUPFAM" id="SSF57716">
    <property type="entry name" value="Glucocorticoid receptor-like (DNA-binding domain)"/>
    <property type="match status" value="4"/>
</dbReference>
<keyword evidence="7" id="KW-0965">Cell junction</keyword>
<evidence type="ECO:0000256" key="2">
    <source>
        <dbReference type="ARBA" id="ARBA00004496"/>
    </source>
</evidence>
<reference evidence="12" key="1">
    <citation type="submission" date="2019-10" db="EMBL/GenBank/DDBJ databases">
        <authorList>
            <consortium name="DOE Joint Genome Institute"/>
            <person name="Kuo A."/>
            <person name="Miyauchi S."/>
            <person name="Kiss E."/>
            <person name="Drula E."/>
            <person name="Kohler A."/>
            <person name="Sanchez-Garcia M."/>
            <person name="Andreopoulos B."/>
            <person name="Barry K.W."/>
            <person name="Bonito G."/>
            <person name="Buee M."/>
            <person name="Carver A."/>
            <person name="Chen C."/>
            <person name="Cichocki N."/>
            <person name="Clum A."/>
            <person name="Culley D."/>
            <person name="Crous P.W."/>
            <person name="Fauchery L."/>
            <person name="Girlanda M."/>
            <person name="Hayes R."/>
            <person name="Keri Z."/>
            <person name="LaButti K."/>
            <person name="Lipzen A."/>
            <person name="Lombard V."/>
            <person name="Magnuson J."/>
            <person name="Maillard F."/>
            <person name="Morin E."/>
            <person name="Murat C."/>
            <person name="Nolan M."/>
            <person name="Ohm R."/>
            <person name="Pangilinan J."/>
            <person name="Pereira M."/>
            <person name="Perotto S."/>
            <person name="Peter M."/>
            <person name="Riley R."/>
            <person name="Sitrit Y."/>
            <person name="Stielow B."/>
            <person name="Szollosi G."/>
            <person name="Zifcakova L."/>
            <person name="Stursova M."/>
            <person name="Spatafora J.W."/>
            <person name="Tedersoo L."/>
            <person name="Vaario L.-M."/>
            <person name="Yamada A."/>
            <person name="Yan M."/>
            <person name="Wang P."/>
            <person name="Xu J."/>
            <person name="Bruns T."/>
            <person name="Baldrian P."/>
            <person name="Vilgalys R."/>
            <person name="Henrissat B."/>
            <person name="Grigoriev I.V."/>
            <person name="Hibbett D."/>
            <person name="Nagy L.G."/>
            <person name="Martin F.M."/>
        </authorList>
    </citation>
    <scope>NUCLEOTIDE SEQUENCE</scope>
    <source>
        <strain evidence="12">BED1</strain>
    </source>
</reference>
<name>A0AAD4GDK0_BOLED</name>
<dbReference type="FunFam" id="2.10.110.10:FF:000008">
    <property type="entry name" value="Paxillin isoform 1"/>
    <property type="match status" value="1"/>
</dbReference>
<reference evidence="12" key="2">
    <citation type="journal article" date="2020" name="Nat. Commun.">
        <title>Large-scale genome sequencing of mycorrhizal fungi provides insights into the early evolution of symbiotic traits.</title>
        <authorList>
            <person name="Miyauchi S."/>
            <person name="Kiss E."/>
            <person name="Kuo A."/>
            <person name="Drula E."/>
            <person name="Kohler A."/>
            <person name="Sanchez-Garcia M."/>
            <person name="Morin E."/>
            <person name="Andreopoulos B."/>
            <person name="Barry K.W."/>
            <person name="Bonito G."/>
            <person name="Buee M."/>
            <person name="Carver A."/>
            <person name="Chen C."/>
            <person name="Cichocki N."/>
            <person name="Clum A."/>
            <person name="Culley D."/>
            <person name="Crous P.W."/>
            <person name="Fauchery L."/>
            <person name="Girlanda M."/>
            <person name="Hayes R.D."/>
            <person name="Keri Z."/>
            <person name="LaButti K."/>
            <person name="Lipzen A."/>
            <person name="Lombard V."/>
            <person name="Magnuson J."/>
            <person name="Maillard F."/>
            <person name="Murat C."/>
            <person name="Nolan M."/>
            <person name="Ohm R.A."/>
            <person name="Pangilinan J."/>
            <person name="Pereira M.F."/>
            <person name="Perotto S."/>
            <person name="Peter M."/>
            <person name="Pfister S."/>
            <person name="Riley R."/>
            <person name="Sitrit Y."/>
            <person name="Stielow J.B."/>
            <person name="Szollosi G."/>
            <person name="Zifcakova L."/>
            <person name="Stursova M."/>
            <person name="Spatafora J.W."/>
            <person name="Tedersoo L."/>
            <person name="Vaario L.M."/>
            <person name="Yamada A."/>
            <person name="Yan M."/>
            <person name="Wang P."/>
            <person name="Xu J."/>
            <person name="Bruns T."/>
            <person name="Baldrian P."/>
            <person name="Vilgalys R."/>
            <person name="Dunand C."/>
            <person name="Henrissat B."/>
            <person name="Grigoriev I.V."/>
            <person name="Hibbett D."/>
            <person name="Nagy L.G."/>
            <person name="Martin F.M."/>
        </authorList>
    </citation>
    <scope>NUCLEOTIDE SEQUENCE</scope>
    <source>
        <strain evidence="12">BED1</strain>
    </source>
</reference>
<evidence type="ECO:0000256" key="10">
    <source>
        <dbReference type="SAM" id="MobiDB-lite"/>
    </source>
</evidence>
<feature type="compositionally biased region" description="Polar residues" evidence="10">
    <location>
        <begin position="510"/>
        <end position="526"/>
    </location>
</feature>
<feature type="compositionally biased region" description="Polar residues" evidence="10">
    <location>
        <begin position="680"/>
        <end position="692"/>
    </location>
</feature>
<dbReference type="InterPro" id="IPR001781">
    <property type="entry name" value="Znf_LIM"/>
</dbReference>
<feature type="compositionally biased region" description="Pro residues" evidence="10">
    <location>
        <begin position="180"/>
        <end position="197"/>
    </location>
</feature>
<feature type="compositionally biased region" description="Low complexity" evidence="10">
    <location>
        <begin position="536"/>
        <end position="549"/>
    </location>
</feature>
<feature type="compositionally biased region" description="Low complexity" evidence="10">
    <location>
        <begin position="419"/>
        <end position="432"/>
    </location>
</feature>
<keyword evidence="6 9" id="KW-0862">Zinc</keyword>
<evidence type="ECO:0000256" key="3">
    <source>
        <dbReference type="ARBA" id="ARBA00022490"/>
    </source>
</evidence>
<feature type="region of interest" description="Disordered" evidence="10">
    <location>
        <begin position="49"/>
        <end position="735"/>
    </location>
</feature>
<dbReference type="PANTHER" id="PTHR24205">
    <property type="entry name" value="FOUR AND A HALF LIM DOMAINS PROTEIN"/>
    <property type="match status" value="1"/>
</dbReference>
<dbReference type="PANTHER" id="PTHR24205:SF16">
    <property type="entry name" value="GH01042P-RELATED"/>
    <property type="match status" value="1"/>
</dbReference>
<dbReference type="CDD" id="cd08368">
    <property type="entry name" value="LIM"/>
    <property type="match status" value="3"/>
</dbReference>
<dbReference type="GO" id="GO:0003712">
    <property type="term" value="F:transcription coregulator activity"/>
    <property type="evidence" value="ECO:0007669"/>
    <property type="project" value="TreeGrafter"/>
</dbReference>
<feature type="compositionally biased region" description="Polar residues" evidence="10">
    <location>
        <begin position="436"/>
        <end position="448"/>
    </location>
</feature>
<keyword evidence="5" id="KW-0677">Repeat</keyword>
<evidence type="ECO:0000256" key="6">
    <source>
        <dbReference type="ARBA" id="ARBA00022833"/>
    </source>
</evidence>